<dbReference type="SMART" id="SM00052">
    <property type="entry name" value="EAL"/>
    <property type="match status" value="1"/>
</dbReference>
<dbReference type="SMART" id="SM00065">
    <property type="entry name" value="GAF"/>
    <property type="match status" value="1"/>
</dbReference>
<dbReference type="PROSITE" id="PS50887">
    <property type="entry name" value="GGDEF"/>
    <property type="match status" value="1"/>
</dbReference>
<dbReference type="GO" id="GO:0005886">
    <property type="term" value="C:plasma membrane"/>
    <property type="evidence" value="ECO:0007669"/>
    <property type="project" value="UniProtKB-SubCell"/>
</dbReference>
<gene>
    <name evidence="8" type="ordered locus">Bsel_0666</name>
</gene>
<dbReference type="Pfam" id="PF00563">
    <property type="entry name" value="EAL"/>
    <property type="match status" value="1"/>
</dbReference>
<organism evidence="8 9">
    <name type="scientific">Bacillus selenitireducens (strain ATCC 700615 / DSM 15326 / MLS10)</name>
    <dbReference type="NCBI Taxonomy" id="439292"/>
    <lineage>
        <taxon>Bacteria</taxon>
        <taxon>Bacillati</taxon>
        <taxon>Bacillota</taxon>
        <taxon>Bacilli</taxon>
        <taxon>Bacillales</taxon>
        <taxon>Bacillaceae</taxon>
        <taxon>Salisediminibacterium</taxon>
    </lineage>
</organism>
<dbReference type="InterPro" id="IPR029016">
    <property type="entry name" value="GAF-like_dom_sf"/>
</dbReference>
<dbReference type="AlphaFoldDB" id="D6XYP3"/>
<evidence type="ECO:0000259" key="5">
    <source>
        <dbReference type="PROSITE" id="PS50883"/>
    </source>
</evidence>
<dbReference type="Gene3D" id="3.30.450.40">
    <property type="match status" value="1"/>
</dbReference>
<dbReference type="SUPFAM" id="SSF141868">
    <property type="entry name" value="EAL domain-like"/>
    <property type="match status" value="1"/>
</dbReference>
<feature type="transmembrane region" description="Helical" evidence="4">
    <location>
        <begin position="21"/>
        <end position="44"/>
    </location>
</feature>
<dbReference type="GO" id="GO:0007165">
    <property type="term" value="P:signal transduction"/>
    <property type="evidence" value="ECO:0007669"/>
    <property type="project" value="InterPro"/>
</dbReference>
<dbReference type="SUPFAM" id="SSF55781">
    <property type="entry name" value="GAF domain-like"/>
    <property type="match status" value="1"/>
</dbReference>
<dbReference type="KEGG" id="bse:Bsel_0666"/>
<dbReference type="SMART" id="SM00267">
    <property type="entry name" value="GGDEF"/>
    <property type="match status" value="1"/>
</dbReference>
<sequence>MDRIFRPVIRLMNRLRYKQKFALMAVLTTLMIGGLLTPITIWLVEERNVAYDAGKGLEISRDLSELIYYLQQERGFVQVNTTNDAGIEELFETQDTVRELLREIDEAHSDYISEFASIDMWLLIDEEVGNLTLMEGADLTQERESFERYTLLIEELIALTQLTIQSTLKSFEGDMDTGIVINDLIDGMLIRAEHVGQIRAYGSFLLGLDAIPEEDRLDMAVRIEEVSHYRYHMVFENTPEFTVFLDRNRPLQAYYERYEQERDRLQETAYALLAGDYDDREPIDFFWDTTPAVDSHFFVFDEAADYLIENIEGRQRTLVTSQNLIIGFVTGYVILLLYMFWGFFQSILNSVRTLRDGSRKVAWGDYDVSVELNTRDEMREVGDAFNHMVVEIDTVMKANESSMVRTKMHQEALLELSTSGFWVDGFLDEALDEITEKVTYATVVDRTSIWLDKKDGLLLSSVYDRESPVPAEDWLADKSRLVNMYRWAQNGLFFTMNDVREFRKDHPYIAAYFRSQGIRSALMTVLRSKGAVIGIMVLECRPKGRKWYKEEMAFAQSISQLISTALERHELRQKELEIRHMAYFDGLTGLPNRQHFQTLLREQIAFVDEVEMALAVLYVDLDLFKHVNDTWGHSAGDKLLTMVGERMANGVDHRVVISRFGGDEFTMMLSPVQDRKEASDVVEVLQDLFRKPFDLEGNEVYISCSIGISIYPNNGSTTEDLIKNADMAMYEAKSKGRNAYAFYTEKLYSNMLNRIEMEAELRRAIEQEDLTLYYQPQFDLDTGDLVGYEALVRWPHHRLGIISPGEFVPLAEETGLILPLGDQVIGIAARQQKQWHNEGYSIVPVSVNVSVKQLMHENIIHTLRRALENHELPARSIGIEVTESISAEHFFTIRETLDRIRALGITVSIDDFGTGHSSLGYLKNFPVDFLKIDRTFISGIGTSHEDEAIVRAVIAMAKGLRMQIVAEGVETAEHLDWLRQFSGLRVQGFYMGRPGDAEVSGKWLSKKADGA</sequence>
<keyword evidence="2" id="KW-1003">Cell membrane</keyword>
<dbReference type="RefSeq" id="WP_013171630.1">
    <property type="nucleotide sequence ID" value="NC_014219.1"/>
</dbReference>
<comment type="subcellular location">
    <subcellularLocation>
        <location evidence="1">Cell membrane</location>
    </subcellularLocation>
</comment>
<dbReference type="CDD" id="cd01948">
    <property type="entry name" value="EAL"/>
    <property type="match status" value="1"/>
</dbReference>
<dbReference type="Gene3D" id="6.10.340.10">
    <property type="match status" value="1"/>
</dbReference>
<keyword evidence="3 4" id="KW-0472">Membrane</keyword>
<name>D6XYP3_BACIE</name>
<dbReference type="CDD" id="cd06225">
    <property type="entry name" value="HAMP"/>
    <property type="match status" value="1"/>
</dbReference>
<dbReference type="InterPro" id="IPR003018">
    <property type="entry name" value="GAF"/>
</dbReference>
<dbReference type="CDD" id="cd01949">
    <property type="entry name" value="GGDEF"/>
    <property type="match status" value="1"/>
</dbReference>
<dbReference type="eggNOG" id="COG5001">
    <property type="taxonomic scope" value="Bacteria"/>
</dbReference>
<keyword evidence="4" id="KW-0812">Transmembrane</keyword>
<feature type="domain" description="EAL" evidence="5">
    <location>
        <begin position="754"/>
        <end position="1008"/>
    </location>
</feature>
<dbReference type="SUPFAM" id="SSF158472">
    <property type="entry name" value="HAMP domain-like"/>
    <property type="match status" value="1"/>
</dbReference>
<dbReference type="PROSITE" id="PS50885">
    <property type="entry name" value="HAMP"/>
    <property type="match status" value="1"/>
</dbReference>
<keyword evidence="9" id="KW-1185">Reference proteome</keyword>
<dbReference type="InterPro" id="IPR003660">
    <property type="entry name" value="HAMP_dom"/>
</dbReference>
<dbReference type="Pfam" id="PF00990">
    <property type="entry name" value="GGDEF"/>
    <property type="match status" value="1"/>
</dbReference>
<keyword evidence="4" id="KW-1133">Transmembrane helix</keyword>
<dbReference type="InterPro" id="IPR035919">
    <property type="entry name" value="EAL_sf"/>
</dbReference>
<dbReference type="PANTHER" id="PTHR44757:SF2">
    <property type="entry name" value="BIOFILM ARCHITECTURE MAINTENANCE PROTEIN MBAA"/>
    <property type="match status" value="1"/>
</dbReference>
<evidence type="ECO:0000259" key="6">
    <source>
        <dbReference type="PROSITE" id="PS50885"/>
    </source>
</evidence>
<evidence type="ECO:0000256" key="2">
    <source>
        <dbReference type="ARBA" id="ARBA00022475"/>
    </source>
</evidence>
<dbReference type="SMART" id="SM00304">
    <property type="entry name" value="HAMP"/>
    <property type="match status" value="1"/>
</dbReference>
<evidence type="ECO:0000313" key="9">
    <source>
        <dbReference type="Proteomes" id="UP000000271"/>
    </source>
</evidence>
<dbReference type="Pfam" id="PF01590">
    <property type="entry name" value="GAF"/>
    <property type="match status" value="1"/>
</dbReference>
<dbReference type="InterPro" id="IPR029787">
    <property type="entry name" value="Nucleotide_cyclase"/>
</dbReference>
<dbReference type="Proteomes" id="UP000000271">
    <property type="component" value="Chromosome"/>
</dbReference>
<dbReference type="STRING" id="439292.Bsel_0666"/>
<evidence type="ECO:0000256" key="1">
    <source>
        <dbReference type="ARBA" id="ARBA00004236"/>
    </source>
</evidence>
<dbReference type="FunFam" id="3.30.70.270:FF:000001">
    <property type="entry name" value="Diguanylate cyclase domain protein"/>
    <property type="match status" value="1"/>
</dbReference>
<protein>
    <submittedName>
        <fullName evidence="8">Diguanylate cyclase/phosphodiesterase with GAF sensor</fullName>
    </submittedName>
</protein>
<reference evidence="8" key="1">
    <citation type="submission" date="2009-10" db="EMBL/GenBank/DDBJ databases">
        <title>Complete sequence of Bacillus selenitireducens MLS10.</title>
        <authorList>
            <consortium name="US DOE Joint Genome Institute"/>
            <person name="Lucas S."/>
            <person name="Copeland A."/>
            <person name="Lapidus A."/>
            <person name="Glavina del Rio T."/>
            <person name="Dalin E."/>
            <person name="Tice H."/>
            <person name="Bruce D."/>
            <person name="Goodwin L."/>
            <person name="Pitluck S."/>
            <person name="Sims D."/>
            <person name="Brettin T."/>
            <person name="Detter J.C."/>
            <person name="Han C."/>
            <person name="Larimer F."/>
            <person name="Land M."/>
            <person name="Hauser L."/>
            <person name="Kyrpides N."/>
            <person name="Ovchinnikova G."/>
            <person name="Stolz J."/>
        </authorList>
    </citation>
    <scope>NUCLEOTIDE SEQUENCE [LARGE SCALE GENOMIC DNA]</scope>
    <source>
        <strain evidence="8">MLS10</strain>
    </source>
</reference>
<feature type="domain" description="GGDEF" evidence="7">
    <location>
        <begin position="612"/>
        <end position="745"/>
    </location>
</feature>
<dbReference type="InterPro" id="IPR001633">
    <property type="entry name" value="EAL_dom"/>
</dbReference>
<dbReference type="Gene3D" id="3.20.20.450">
    <property type="entry name" value="EAL domain"/>
    <property type="match status" value="1"/>
</dbReference>
<dbReference type="EMBL" id="CP001791">
    <property type="protein sequence ID" value="ADH98201.1"/>
    <property type="molecule type" value="Genomic_DNA"/>
</dbReference>
<dbReference type="Gene3D" id="3.30.70.270">
    <property type="match status" value="1"/>
</dbReference>
<dbReference type="SUPFAM" id="SSF55073">
    <property type="entry name" value="Nucleotide cyclase"/>
    <property type="match status" value="1"/>
</dbReference>
<evidence type="ECO:0000259" key="7">
    <source>
        <dbReference type="PROSITE" id="PS50887"/>
    </source>
</evidence>
<proteinExistence type="predicted"/>
<dbReference type="NCBIfam" id="TIGR00254">
    <property type="entry name" value="GGDEF"/>
    <property type="match status" value="1"/>
</dbReference>
<dbReference type="PROSITE" id="PS50883">
    <property type="entry name" value="EAL"/>
    <property type="match status" value="1"/>
</dbReference>
<dbReference type="HOGENOM" id="CLU_297667_0_0_9"/>
<feature type="domain" description="HAMP" evidence="6">
    <location>
        <begin position="345"/>
        <end position="397"/>
    </location>
</feature>
<evidence type="ECO:0000256" key="4">
    <source>
        <dbReference type="SAM" id="Phobius"/>
    </source>
</evidence>
<evidence type="ECO:0000313" key="8">
    <source>
        <dbReference type="EMBL" id="ADH98201.1"/>
    </source>
</evidence>
<dbReference type="Pfam" id="PF00672">
    <property type="entry name" value="HAMP"/>
    <property type="match status" value="1"/>
</dbReference>
<dbReference type="InterPro" id="IPR000160">
    <property type="entry name" value="GGDEF_dom"/>
</dbReference>
<dbReference type="InterPro" id="IPR043128">
    <property type="entry name" value="Rev_trsase/Diguanyl_cyclase"/>
</dbReference>
<accession>D6XYP3</accession>
<dbReference type="OrthoDB" id="9759607at2"/>
<evidence type="ECO:0000256" key="3">
    <source>
        <dbReference type="ARBA" id="ARBA00023136"/>
    </source>
</evidence>
<dbReference type="PANTHER" id="PTHR44757">
    <property type="entry name" value="DIGUANYLATE CYCLASE DGCP"/>
    <property type="match status" value="1"/>
</dbReference>
<dbReference type="InterPro" id="IPR052155">
    <property type="entry name" value="Biofilm_reg_signaling"/>
</dbReference>